<dbReference type="Proteomes" id="UP000007523">
    <property type="component" value="Chromosome"/>
</dbReference>
<name>H6NHW3_9BACL</name>
<evidence type="ECO:0000313" key="3">
    <source>
        <dbReference type="Proteomes" id="UP000007523"/>
    </source>
</evidence>
<feature type="compositionally biased region" description="Basic and acidic residues" evidence="1">
    <location>
        <begin position="27"/>
        <end position="36"/>
    </location>
</feature>
<sequence length="36" mass="3799">MAKPKSKARPAAGNPNTQGKVKIVAVDAHETPRQDS</sequence>
<dbReference type="AlphaFoldDB" id="H6NHW3"/>
<proteinExistence type="predicted"/>
<dbReference type="HOGENOM" id="CLU_3357420_0_0_9"/>
<protein>
    <submittedName>
        <fullName evidence="2">Uncharacterized protein</fullName>
    </submittedName>
</protein>
<feature type="region of interest" description="Disordered" evidence="1">
    <location>
        <begin position="1"/>
        <end position="36"/>
    </location>
</feature>
<dbReference type="STRING" id="1116391.PM3016_3339"/>
<reference evidence="2 3" key="1">
    <citation type="journal article" date="2012" name="J. Bacteriol.">
        <title>Complete Genome Sequence of Paenibacillus mucilaginosus 3016, a Bacterium Functional as Microbial Fertilizer.</title>
        <authorList>
            <person name="Ma M."/>
            <person name="Wang Z."/>
            <person name="Li L."/>
            <person name="Jiang X."/>
            <person name="Guan D."/>
            <person name="Cao F."/>
            <person name="Chen H."/>
            <person name="Wang X."/>
            <person name="Shen D."/>
            <person name="Du B."/>
            <person name="Li J."/>
        </authorList>
    </citation>
    <scope>NUCLEOTIDE SEQUENCE [LARGE SCALE GENOMIC DNA]</scope>
    <source>
        <strain evidence="2 3">3016</strain>
    </source>
</reference>
<organism evidence="2 3">
    <name type="scientific">Paenibacillus mucilaginosus 3016</name>
    <dbReference type="NCBI Taxonomy" id="1116391"/>
    <lineage>
        <taxon>Bacteria</taxon>
        <taxon>Bacillati</taxon>
        <taxon>Bacillota</taxon>
        <taxon>Bacilli</taxon>
        <taxon>Bacillales</taxon>
        <taxon>Paenibacillaceae</taxon>
        <taxon>Paenibacillus</taxon>
    </lineage>
</organism>
<keyword evidence="3" id="KW-1185">Reference proteome</keyword>
<evidence type="ECO:0000256" key="1">
    <source>
        <dbReference type="SAM" id="MobiDB-lite"/>
    </source>
</evidence>
<dbReference type="KEGG" id="pmq:PM3016_3339"/>
<evidence type="ECO:0000313" key="2">
    <source>
        <dbReference type="EMBL" id="AFC30184.1"/>
    </source>
</evidence>
<dbReference type="EMBL" id="CP003235">
    <property type="protein sequence ID" value="AFC30184.1"/>
    <property type="molecule type" value="Genomic_DNA"/>
</dbReference>
<gene>
    <name evidence="2" type="ORF">PM3016_3339</name>
</gene>
<accession>H6NHW3</accession>